<dbReference type="SUPFAM" id="SSF47413">
    <property type="entry name" value="lambda repressor-like DNA-binding domains"/>
    <property type="match status" value="1"/>
</dbReference>
<gene>
    <name evidence="2" type="ORF">V474_23425</name>
</gene>
<dbReference type="SMART" id="SM00530">
    <property type="entry name" value="HTH_XRE"/>
    <property type="match status" value="1"/>
</dbReference>
<dbReference type="EMBL" id="JACU01000008">
    <property type="protein sequence ID" value="KMS52526.1"/>
    <property type="molecule type" value="Genomic_DNA"/>
</dbReference>
<organism evidence="2 3">
    <name type="scientific">Novosphingobium barchaimii LL02</name>
    <dbReference type="NCBI Taxonomy" id="1114963"/>
    <lineage>
        <taxon>Bacteria</taxon>
        <taxon>Pseudomonadati</taxon>
        <taxon>Pseudomonadota</taxon>
        <taxon>Alphaproteobacteria</taxon>
        <taxon>Sphingomonadales</taxon>
        <taxon>Sphingomonadaceae</taxon>
        <taxon>Novosphingobium</taxon>
    </lineage>
</organism>
<dbReference type="Proteomes" id="UP000052268">
    <property type="component" value="Unassembled WGS sequence"/>
</dbReference>
<dbReference type="PROSITE" id="PS50943">
    <property type="entry name" value="HTH_CROC1"/>
    <property type="match status" value="1"/>
</dbReference>
<name>A0A0J7XKK1_9SPHN</name>
<dbReference type="GO" id="GO:0003677">
    <property type="term" value="F:DNA binding"/>
    <property type="evidence" value="ECO:0007669"/>
    <property type="project" value="InterPro"/>
</dbReference>
<dbReference type="RefSeq" id="WP_059152615.1">
    <property type="nucleotide sequence ID" value="NZ_KQ130456.1"/>
</dbReference>
<evidence type="ECO:0000313" key="2">
    <source>
        <dbReference type="EMBL" id="KMS52526.1"/>
    </source>
</evidence>
<dbReference type="PATRIC" id="fig|1114963.3.peg.3531"/>
<dbReference type="InterPro" id="IPR010982">
    <property type="entry name" value="Lambda_DNA-bd_dom_sf"/>
</dbReference>
<dbReference type="Pfam" id="PF01381">
    <property type="entry name" value="HTH_3"/>
    <property type="match status" value="1"/>
</dbReference>
<comment type="caution">
    <text evidence="2">The sequence shown here is derived from an EMBL/GenBank/DDBJ whole genome shotgun (WGS) entry which is preliminary data.</text>
</comment>
<evidence type="ECO:0000313" key="3">
    <source>
        <dbReference type="Proteomes" id="UP000052268"/>
    </source>
</evidence>
<evidence type="ECO:0000259" key="1">
    <source>
        <dbReference type="PROSITE" id="PS50943"/>
    </source>
</evidence>
<dbReference type="Gene3D" id="1.10.260.40">
    <property type="entry name" value="lambda repressor-like DNA-binding domains"/>
    <property type="match status" value="1"/>
</dbReference>
<dbReference type="InterPro" id="IPR001387">
    <property type="entry name" value="Cro/C1-type_HTH"/>
</dbReference>
<reference evidence="2 3" key="1">
    <citation type="journal article" date="2015" name="G3 (Bethesda)">
        <title>Insights into Ongoing Evolution of the Hexachlorocyclohexane Catabolic Pathway from Comparative Genomics of Ten Sphingomonadaceae Strains.</title>
        <authorList>
            <person name="Pearce S.L."/>
            <person name="Oakeshott J.G."/>
            <person name="Pandey G."/>
        </authorList>
    </citation>
    <scope>NUCLEOTIDE SEQUENCE [LARGE SCALE GENOMIC DNA]</scope>
    <source>
        <strain evidence="2 3">LL02</strain>
    </source>
</reference>
<accession>A0A0J7XKK1</accession>
<feature type="domain" description="HTH cro/C1-type" evidence="1">
    <location>
        <begin position="15"/>
        <end position="69"/>
    </location>
</feature>
<dbReference type="CDD" id="cd00093">
    <property type="entry name" value="HTH_XRE"/>
    <property type="match status" value="1"/>
</dbReference>
<dbReference type="AlphaFoldDB" id="A0A0J7XKK1"/>
<proteinExistence type="predicted"/>
<dbReference type="OrthoDB" id="9154356at2"/>
<keyword evidence="3" id="KW-1185">Reference proteome</keyword>
<sequence>MEQVVRLASQLGALLQTERRRRSMSQTDLASKVGTHQKTISAIENGSEGVKLETLLGIIAALDLDMQIVPRRKVGKSIEDIF</sequence>
<protein>
    <submittedName>
        <fullName evidence="2">XRE family transcriptional regulator</fullName>
    </submittedName>
</protein>